<feature type="transmembrane region" description="Helical" evidence="7">
    <location>
        <begin position="135"/>
        <end position="153"/>
    </location>
</feature>
<dbReference type="CDD" id="cd06160">
    <property type="entry name" value="S2P-M50_like_2"/>
    <property type="match status" value="1"/>
</dbReference>
<protein>
    <recommendedName>
        <fullName evidence="10">Peptidase M50 domain-containing protein</fullName>
    </recommendedName>
</protein>
<keyword evidence="7" id="KW-0812">Transmembrane</keyword>
<evidence type="ECO:0000256" key="6">
    <source>
        <dbReference type="ARBA" id="ARBA00023049"/>
    </source>
</evidence>
<feature type="transmembrane region" description="Helical" evidence="7">
    <location>
        <begin position="97"/>
        <end position="123"/>
    </location>
</feature>
<feature type="transmembrane region" description="Helical" evidence="7">
    <location>
        <begin position="226"/>
        <end position="252"/>
    </location>
</feature>
<dbReference type="PANTHER" id="PTHR39188:SF3">
    <property type="entry name" value="STAGE IV SPORULATION PROTEIN FB"/>
    <property type="match status" value="1"/>
</dbReference>
<comment type="caution">
    <text evidence="8">The sequence shown here is derived from an EMBL/GenBank/DDBJ whole genome shotgun (WGS) entry which is preliminary data.</text>
</comment>
<gene>
    <name evidence="8" type="ORF">CTEN210_04723</name>
</gene>
<keyword evidence="3" id="KW-0645">Protease</keyword>
<dbReference type="Proteomes" id="UP001054902">
    <property type="component" value="Unassembled WGS sequence"/>
</dbReference>
<name>A0AAD3CLI0_9STRA</name>
<dbReference type="GO" id="GO:0006508">
    <property type="term" value="P:proteolysis"/>
    <property type="evidence" value="ECO:0007669"/>
    <property type="project" value="UniProtKB-KW"/>
</dbReference>
<evidence type="ECO:0000256" key="7">
    <source>
        <dbReference type="SAM" id="Phobius"/>
    </source>
</evidence>
<evidence type="ECO:0008006" key="10">
    <source>
        <dbReference type="Google" id="ProtNLM"/>
    </source>
</evidence>
<dbReference type="PANTHER" id="PTHR39188">
    <property type="entry name" value="MEMBRANE-ASSOCIATED ZINC METALLOPROTEASE M50B"/>
    <property type="match status" value="1"/>
</dbReference>
<dbReference type="GO" id="GO:0008237">
    <property type="term" value="F:metallopeptidase activity"/>
    <property type="evidence" value="ECO:0007669"/>
    <property type="project" value="UniProtKB-KW"/>
</dbReference>
<dbReference type="AlphaFoldDB" id="A0AAD3CLI0"/>
<keyword evidence="7" id="KW-0472">Membrane</keyword>
<evidence type="ECO:0000256" key="5">
    <source>
        <dbReference type="ARBA" id="ARBA00022833"/>
    </source>
</evidence>
<proteinExistence type="inferred from homology"/>
<keyword evidence="4" id="KW-0378">Hydrolase</keyword>
<keyword evidence="6" id="KW-0482">Metalloprotease</keyword>
<feature type="transmembrane region" description="Helical" evidence="7">
    <location>
        <begin position="194"/>
        <end position="214"/>
    </location>
</feature>
<feature type="transmembrane region" description="Helical" evidence="7">
    <location>
        <begin position="289"/>
        <end position="308"/>
    </location>
</feature>
<accession>A0AAD3CLI0</accession>
<evidence type="ECO:0000313" key="8">
    <source>
        <dbReference type="EMBL" id="GFH48247.1"/>
    </source>
</evidence>
<keyword evidence="5" id="KW-0862">Zinc</keyword>
<evidence type="ECO:0000256" key="1">
    <source>
        <dbReference type="ARBA" id="ARBA00001947"/>
    </source>
</evidence>
<keyword evidence="9" id="KW-1185">Reference proteome</keyword>
<evidence type="ECO:0000256" key="3">
    <source>
        <dbReference type="ARBA" id="ARBA00022670"/>
    </source>
</evidence>
<comment type="similarity">
    <text evidence="2">Belongs to the peptidase M50B family.</text>
</comment>
<organism evidence="8 9">
    <name type="scientific">Chaetoceros tenuissimus</name>
    <dbReference type="NCBI Taxonomy" id="426638"/>
    <lineage>
        <taxon>Eukaryota</taxon>
        <taxon>Sar</taxon>
        <taxon>Stramenopiles</taxon>
        <taxon>Ochrophyta</taxon>
        <taxon>Bacillariophyta</taxon>
        <taxon>Coscinodiscophyceae</taxon>
        <taxon>Chaetocerotophycidae</taxon>
        <taxon>Chaetocerotales</taxon>
        <taxon>Chaetocerotaceae</taxon>
        <taxon>Chaetoceros</taxon>
    </lineage>
</organism>
<feature type="transmembrane region" description="Helical" evidence="7">
    <location>
        <begin position="165"/>
        <end position="188"/>
    </location>
</feature>
<keyword evidence="7" id="KW-1133">Transmembrane helix</keyword>
<evidence type="ECO:0000256" key="2">
    <source>
        <dbReference type="ARBA" id="ARBA00007931"/>
    </source>
</evidence>
<sequence length="342" mass="36571">MRNGKALHQFRHGKLLVKKSSPFLSKPCASVQHSIFLGSLATLQPSRFHASNVNPKRPKISSSKLGAISSIAVLSLTKSKSILAALKLTKFASLGSMLLTVGAYTSIYGLPYASGMVGLIFVHETGHLLMMRKKGIPYSPMIFVPFMGAAIAAKKPPKNAYDDALIALAGPALGSLGAAGVFGAGILTNSQLCFALADFGFMINLFNLLPVGMLDGGRIGNALSPYVGVAGVGLAGSMIYTGMISNPIIYLITLAGGYQSGMRLWNQHKGIVDTTLPRNFYNISQAQKMIIGGSYFGLMGLLFSAMAVNNEYKRTPEQIRFQQRINSGMLVDGSIENIHQDY</sequence>
<dbReference type="EMBL" id="BLLK01000027">
    <property type="protein sequence ID" value="GFH48247.1"/>
    <property type="molecule type" value="Genomic_DNA"/>
</dbReference>
<comment type="cofactor">
    <cofactor evidence="1">
        <name>Zn(2+)</name>
        <dbReference type="ChEBI" id="CHEBI:29105"/>
    </cofactor>
</comment>
<evidence type="ECO:0000256" key="4">
    <source>
        <dbReference type="ARBA" id="ARBA00022801"/>
    </source>
</evidence>
<evidence type="ECO:0000313" key="9">
    <source>
        <dbReference type="Proteomes" id="UP001054902"/>
    </source>
</evidence>
<reference evidence="8 9" key="1">
    <citation type="journal article" date="2021" name="Sci. Rep.">
        <title>The genome of the diatom Chaetoceros tenuissimus carries an ancient integrated fragment of an extant virus.</title>
        <authorList>
            <person name="Hongo Y."/>
            <person name="Kimura K."/>
            <person name="Takaki Y."/>
            <person name="Yoshida Y."/>
            <person name="Baba S."/>
            <person name="Kobayashi G."/>
            <person name="Nagasaki K."/>
            <person name="Hano T."/>
            <person name="Tomaru Y."/>
        </authorList>
    </citation>
    <scope>NUCLEOTIDE SEQUENCE [LARGE SCALE GENOMIC DNA]</scope>
    <source>
        <strain evidence="8 9">NIES-3715</strain>
    </source>
</reference>